<sequence>MEFTLLRVCIKVGNHDDDNLGPFEITTRWTVVMEYMISPWKPEMVITGTSTMGINPKTGKFCTHVVTSYASLSKTYRLKSETLFI</sequence>
<reference evidence="1 2" key="1">
    <citation type="journal article" date="2020" name="bioRxiv">
        <title>Sequence and annotation of 42 cannabis genomes reveals extensive copy number variation in cannabinoid synthesis and pathogen resistance genes.</title>
        <authorList>
            <person name="Mckernan K.J."/>
            <person name="Helbert Y."/>
            <person name="Kane L.T."/>
            <person name="Ebling H."/>
            <person name="Zhang L."/>
            <person name="Liu B."/>
            <person name="Eaton Z."/>
            <person name="Mclaughlin S."/>
            <person name="Kingan S."/>
            <person name="Baybayan P."/>
            <person name="Concepcion G."/>
            <person name="Jordan M."/>
            <person name="Riva A."/>
            <person name="Barbazuk W."/>
            <person name="Harkins T."/>
        </authorList>
    </citation>
    <scope>NUCLEOTIDE SEQUENCE [LARGE SCALE GENOMIC DNA]</scope>
    <source>
        <strain evidence="2">cv. Jamaican Lion 4</strain>
        <tissue evidence="1">Leaf</tissue>
    </source>
</reference>
<dbReference type="AlphaFoldDB" id="A0A7J6F0F3"/>
<organism evidence="1 2">
    <name type="scientific">Cannabis sativa</name>
    <name type="common">Hemp</name>
    <name type="synonym">Marijuana</name>
    <dbReference type="NCBI Taxonomy" id="3483"/>
    <lineage>
        <taxon>Eukaryota</taxon>
        <taxon>Viridiplantae</taxon>
        <taxon>Streptophyta</taxon>
        <taxon>Embryophyta</taxon>
        <taxon>Tracheophyta</taxon>
        <taxon>Spermatophyta</taxon>
        <taxon>Magnoliopsida</taxon>
        <taxon>eudicotyledons</taxon>
        <taxon>Gunneridae</taxon>
        <taxon>Pentapetalae</taxon>
        <taxon>rosids</taxon>
        <taxon>fabids</taxon>
        <taxon>Rosales</taxon>
        <taxon>Cannabaceae</taxon>
        <taxon>Cannabis</taxon>
    </lineage>
</organism>
<proteinExistence type="predicted"/>
<dbReference type="EMBL" id="JAATIQ010000285">
    <property type="protein sequence ID" value="KAF4364197.1"/>
    <property type="molecule type" value="Genomic_DNA"/>
</dbReference>
<gene>
    <name evidence="1" type="ORF">G4B88_029174</name>
</gene>
<accession>A0A7J6F0F3</accession>
<comment type="caution">
    <text evidence="1">The sequence shown here is derived from an EMBL/GenBank/DDBJ whole genome shotgun (WGS) entry which is preliminary data.</text>
</comment>
<name>A0A7J6F0F3_CANSA</name>
<evidence type="ECO:0000313" key="2">
    <source>
        <dbReference type="Proteomes" id="UP000583929"/>
    </source>
</evidence>
<dbReference type="Proteomes" id="UP000583929">
    <property type="component" value="Unassembled WGS sequence"/>
</dbReference>
<evidence type="ECO:0000313" key="1">
    <source>
        <dbReference type="EMBL" id="KAF4364197.1"/>
    </source>
</evidence>
<dbReference type="InterPro" id="IPR018790">
    <property type="entry name" value="DUF2358"/>
</dbReference>
<keyword evidence="2" id="KW-1185">Reference proteome</keyword>
<dbReference type="Pfam" id="PF10184">
    <property type="entry name" value="DUF2358"/>
    <property type="match status" value="1"/>
</dbReference>
<protein>
    <submittedName>
        <fullName evidence="1">Uncharacterized protein</fullName>
    </submittedName>
</protein>